<proteinExistence type="predicted"/>
<reference evidence="2" key="1">
    <citation type="journal article" date="2019" name="Int. J. Syst. Evol. Microbiol.">
        <title>The Global Catalogue of Microorganisms (GCM) 10K type strain sequencing project: providing services to taxonomists for standard genome sequencing and annotation.</title>
        <authorList>
            <consortium name="The Broad Institute Genomics Platform"/>
            <consortium name="The Broad Institute Genome Sequencing Center for Infectious Disease"/>
            <person name="Wu L."/>
            <person name="Ma J."/>
        </authorList>
    </citation>
    <scope>NUCLEOTIDE SEQUENCE [LARGE SCALE GENOMIC DNA]</scope>
    <source>
        <strain evidence="2">CCUG 55074</strain>
    </source>
</reference>
<keyword evidence="2" id="KW-1185">Reference proteome</keyword>
<evidence type="ECO:0008006" key="3">
    <source>
        <dbReference type="Google" id="ProtNLM"/>
    </source>
</evidence>
<protein>
    <recommendedName>
        <fullName evidence="3">DUF397 domain-containing protein</fullName>
    </recommendedName>
</protein>
<dbReference type="RefSeq" id="WP_374345750.1">
    <property type="nucleotide sequence ID" value="NZ_JBHTLQ010000031.1"/>
</dbReference>
<accession>A0ABW3T5K9</accession>
<name>A0ABW3T5K9_9CAUL</name>
<sequence length="62" mass="7161">MSEPTFEPDRRPDGAVALHFTPAEWRHFLEDPSFLAADDNRYLPPRRLMGVDVVIVPDHRFG</sequence>
<dbReference type="Proteomes" id="UP001597216">
    <property type="component" value="Unassembled WGS sequence"/>
</dbReference>
<evidence type="ECO:0000313" key="2">
    <source>
        <dbReference type="Proteomes" id="UP001597216"/>
    </source>
</evidence>
<organism evidence="1 2">
    <name type="scientific">Phenylobacterium conjunctum</name>
    <dbReference type="NCBI Taxonomy" id="1298959"/>
    <lineage>
        <taxon>Bacteria</taxon>
        <taxon>Pseudomonadati</taxon>
        <taxon>Pseudomonadota</taxon>
        <taxon>Alphaproteobacteria</taxon>
        <taxon>Caulobacterales</taxon>
        <taxon>Caulobacteraceae</taxon>
        <taxon>Phenylobacterium</taxon>
    </lineage>
</organism>
<evidence type="ECO:0000313" key="1">
    <source>
        <dbReference type="EMBL" id="MFD1191641.1"/>
    </source>
</evidence>
<comment type="caution">
    <text evidence="1">The sequence shown here is derived from an EMBL/GenBank/DDBJ whole genome shotgun (WGS) entry which is preliminary data.</text>
</comment>
<gene>
    <name evidence="1" type="ORF">ACFQ27_13715</name>
</gene>
<dbReference type="EMBL" id="JBHTLQ010000031">
    <property type="protein sequence ID" value="MFD1191641.1"/>
    <property type="molecule type" value="Genomic_DNA"/>
</dbReference>